<dbReference type="InterPro" id="IPR036259">
    <property type="entry name" value="MFS_trans_sf"/>
</dbReference>
<feature type="transmembrane region" description="Helical" evidence="7">
    <location>
        <begin position="189"/>
        <end position="207"/>
    </location>
</feature>
<dbReference type="Pfam" id="PF07690">
    <property type="entry name" value="MFS_1"/>
    <property type="match status" value="1"/>
</dbReference>
<evidence type="ECO:0000313" key="9">
    <source>
        <dbReference type="EMBL" id="EDY17622.1"/>
    </source>
</evidence>
<keyword evidence="10" id="KW-1185">Reference proteome</keyword>
<dbReference type="GO" id="GO:0042128">
    <property type="term" value="P:nitrate assimilation"/>
    <property type="evidence" value="ECO:0007669"/>
    <property type="project" value="UniProtKB-KW"/>
</dbReference>
<feature type="transmembrane region" description="Helical" evidence="7">
    <location>
        <begin position="319"/>
        <end position="340"/>
    </location>
</feature>
<evidence type="ECO:0000256" key="7">
    <source>
        <dbReference type="SAM" id="Phobius"/>
    </source>
</evidence>
<comment type="caution">
    <text evidence="9">The sequence shown here is derived from an EMBL/GenBank/DDBJ whole genome shotgun (WGS) entry which is preliminary data.</text>
</comment>
<gene>
    <name evidence="9" type="ORF">CfE428DRAFT_4920</name>
</gene>
<evidence type="ECO:0000256" key="6">
    <source>
        <dbReference type="ARBA" id="ARBA00023136"/>
    </source>
</evidence>
<feature type="transmembrane region" description="Helical" evidence="7">
    <location>
        <begin position="384"/>
        <end position="405"/>
    </location>
</feature>
<comment type="subcellular location">
    <subcellularLocation>
        <location evidence="1">Membrane</location>
        <topology evidence="1">Multi-pass membrane protein</topology>
    </subcellularLocation>
</comment>
<evidence type="ECO:0000256" key="4">
    <source>
        <dbReference type="ARBA" id="ARBA00022989"/>
    </source>
</evidence>
<dbReference type="STRING" id="497964.CfE428DRAFT_4920"/>
<accession>B4D7K5</accession>
<feature type="transmembrane region" description="Helical" evidence="7">
    <location>
        <begin position="99"/>
        <end position="119"/>
    </location>
</feature>
<proteinExistence type="inferred from homology"/>
<dbReference type="SUPFAM" id="SSF103473">
    <property type="entry name" value="MFS general substrate transporter"/>
    <property type="match status" value="1"/>
</dbReference>
<feature type="transmembrane region" description="Helical" evidence="7">
    <location>
        <begin position="32"/>
        <end position="52"/>
    </location>
</feature>
<evidence type="ECO:0000313" key="10">
    <source>
        <dbReference type="Proteomes" id="UP000005824"/>
    </source>
</evidence>
<reference evidence="9 10" key="1">
    <citation type="journal article" date="2011" name="J. Bacteriol.">
        <title>Genome sequence of Chthoniobacter flavus Ellin428, an aerobic heterotrophic soil bacterium.</title>
        <authorList>
            <person name="Kant R."/>
            <person name="van Passel M.W."/>
            <person name="Palva A."/>
            <person name="Lucas S."/>
            <person name="Lapidus A."/>
            <person name="Glavina Del Rio T."/>
            <person name="Dalin E."/>
            <person name="Tice H."/>
            <person name="Bruce D."/>
            <person name="Goodwin L."/>
            <person name="Pitluck S."/>
            <person name="Larimer F.W."/>
            <person name="Land M.L."/>
            <person name="Hauser L."/>
            <person name="Sangwan P."/>
            <person name="de Vos W.M."/>
            <person name="Janssen P.H."/>
            <person name="Smidt H."/>
        </authorList>
    </citation>
    <scope>NUCLEOTIDE SEQUENCE [LARGE SCALE GENOMIC DNA]</scope>
    <source>
        <strain evidence="9 10">Ellin428</strain>
    </source>
</reference>
<dbReference type="Gene3D" id="1.20.1250.20">
    <property type="entry name" value="MFS general substrate transporter like domains"/>
    <property type="match status" value="1"/>
</dbReference>
<evidence type="ECO:0000256" key="1">
    <source>
        <dbReference type="ARBA" id="ARBA00004141"/>
    </source>
</evidence>
<protein>
    <submittedName>
        <fullName evidence="9">Major facilitator superfamily MFS_1</fullName>
    </submittedName>
</protein>
<feature type="transmembrane region" description="Helical" evidence="7">
    <location>
        <begin position="125"/>
        <end position="145"/>
    </location>
</feature>
<feature type="transmembrane region" description="Helical" evidence="7">
    <location>
        <begin position="352"/>
        <end position="372"/>
    </location>
</feature>
<dbReference type="InParanoid" id="B4D7K5"/>
<dbReference type="PANTHER" id="PTHR23515">
    <property type="entry name" value="HIGH-AFFINITY NITRATE TRANSPORTER 2.3"/>
    <property type="match status" value="1"/>
</dbReference>
<keyword evidence="5" id="KW-0534">Nitrate assimilation</keyword>
<keyword evidence="3 7" id="KW-0812">Transmembrane</keyword>
<dbReference type="PROSITE" id="PS50850">
    <property type="entry name" value="MFS"/>
    <property type="match status" value="1"/>
</dbReference>
<dbReference type="Proteomes" id="UP000005824">
    <property type="component" value="Unassembled WGS sequence"/>
</dbReference>
<feature type="transmembrane region" description="Helical" evidence="7">
    <location>
        <begin position="234"/>
        <end position="255"/>
    </location>
</feature>
<keyword evidence="4 7" id="KW-1133">Transmembrane helix</keyword>
<dbReference type="GO" id="GO:0016020">
    <property type="term" value="C:membrane"/>
    <property type="evidence" value="ECO:0007669"/>
    <property type="project" value="UniProtKB-SubCell"/>
</dbReference>
<organism evidence="9 10">
    <name type="scientific">Chthoniobacter flavus Ellin428</name>
    <dbReference type="NCBI Taxonomy" id="497964"/>
    <lineage>
        <taxon>Bacteria</taxon>
        <taxon>Pseudomonadati</taxon>
        <taxon>Verrucomicrobiota</taxon>
        <taxon>Spartobacteria</taxon>
        <taxon>Chthoniobacterales</taxon>
        <taxon>Chthoniobacteraceae</taxon>
        <taxon>Chthoniobacter</taxon>
    </lineage>
</organism>
<keyword evidence="6 7" id="KW-0472">Membrane</keyword>
<dbReference type="InterPro" id="IPR011701">
    <property type="entry name" value="MFS"/>
</dbReference>
<comment type="similarity">
    <text evidence="2">Belongs to the major facilitator superfamily. Nitrate/nitrite porter (TC 2.A.1.8) family.</text>
</comment>
<feature type="transmembrane region" description="Helical" evidence="7">
    <location>
        <begin position="72"/>
        <end position="92"/>
    </location>
</feature>
<evidence type="ECO:0000256" key="5">
    <source>
        <dbReference type="ARBA" id="ARBA00023063"/>
    </source>
</evidence>
<dbReference type="RefSeq" id="WP_006982241.1">
    <property type="nucleotide sequence ID" value="NZ_ABVL01000018.1"/>
</dbReference>
<dbReference type="InterPro" id="IPR044772">
    <property type="entry name" value="NO3_transporter"/>
</dbReference>
<feature type="domain" description="Major facilitator superfamily (MFS) profile" evidence="8">
    <location>
        <begin position="33"/>
        <end position="410"/>
    </location>
</feature>
<evidence type="ECO:0000256" key="3">
    <source>
        <dbReference type="ARBA" id="ARBA00022692"/>
    </source>
</evidence>
<sequence>MARARAVTTASALNPKPTANLKFSDLKNSGHWPTLLTAFLYFDFSFMVWTVLGPLGAQIGDALHLSPEQKGFMVAVPILSGAVLRIILGLLVDRIGAKNTGIIAQLVVIAGLIGAYVFGLPNYQATLLMGMVLGFGGASFAVALPQAGRWYPPNMQGVVMGLAGAGNIGTVLDALFAPRLAAAYGWKTVFGLALIPAVIVLVIYVVFSREAQVEVKKKRLVDYMTLLRDKDAHWFCFYYTVSFGGFVGLASSYVLYFKSEYGLTAVHAGDFAALCTCVGAVLRPVGGAMADRIGGIRALYVFYAVAGVALVAGTLQHNLGFNVTTFIFASGALGMANGAVFQLLPQRFGKDIGVMTGLVGAGGGVGGFYLASSLGLAKGFTGSYAPGFFIFAALCLLAICGLGLVKTRWRTTWGAIANARI</sequence>
<feature type="transmembrane region" description="Helical" evidence="7">
    <location>
        <begin position="294"/>
        <end position="313"/>
    </location>
</feature>
<dbReference type="FunCoup" id="B4D7K5">
    <property type="interactions" value="151"/>
</dbReference>
<evidence type="ECO:0000259" key="8">
    <source>
        <dbReference type="PROSITE" id="PS50850"/>
    </source>
</evidence>
<name>B4D7K5_9BACT</name>
<dbReference type="AlphaFoldDB" id="B4D7K5"/>
<evidence type="ECO:0000256" key="2">
    <source>
        <dbReference type="ARBA" id="ARBA00008432"/>
    </source>
</evidence>
<dbReference type="GO" id="GO:0015112">
    <property type="term" value="F:nitrate transmembrane transporter activity"/>
    <property type="evidence" value="ECO:0007669"/>
    <property type="project" value="InterPro"/>
</dbReference>
<dbReference type="InterPro" id="IPR020846">
    <property type="entry name" value="MFS_dom"/>
</dbReference>
<feature type="transmembrane region" description="Helical" evidence="7">
    <location>
        <begin position="261"/>
        <end position="282"/>
    </location>
</feature>
<feature type="transmembrane region" description="Helical" evidence="7">
    <location>
        <begin position="157"/>
        <end position="177"/>
    </location>
</feature>
<dbReference type="EMBL" id="ABVL01000018">
    <property type="protein sequence ID" value="EDY17622.1"/>
    <property type="molecule type" value="Genomic_DNA"/>
</dbReference>
<dbReference type="eggNOG" id="COG2223">
    <property type="taxonomic scope" value="Bacteria"/>
</dbReference>